<keyword evidence="4" id="KW-1185">Reference proteome</keyword>
<organism evidence="3 4">
    <name type="scientific">Extremus antarcticus</name>
    <dbReference type="NCBI Taxonomy" id="702011"/>
    <lineage>
        <taxon>Eukaryota</taxon>
        <taxon>Fungi</taxon>
        <taxon>Dikarya</taxon>
        <taxon>Ascomycota</taxon>
        <taxon>Pezizomycotina</taxon>
        <taxon>Dothideomycetes</taxon>
        <taxon>Dothideomycetidae</taxon>
        <taxon>Mycosphaerellales</taxon>
        <taxon>Extremaceae</taxon>
        <taxon>Extremus</taxon>
    </lineage>
</organism>
<dbReference type="InterPro" id="IPR036869">
    <property type="entry name" value="J_dom_sf"/>
</dbReference>
<reference evidence="3" key="1">
    <citation type="submission" date="2023-04" db="EMBL/GenBank/DDBJ databases">
        <title>Black Yeasts Isolated from many extreme environments.</title>
        <authorList>
            <person name="Coleine C."/>
            <person name="Stajich J.E."/>
            <person name="Selbmann L."/>
        </authorList>
    </citation>
    <scope>NUCLEOTIDE SEQUENCE</scope>
    <source>
        <strain evidence="3">CCFEE 5312</strain>
    </source>
</reference>
<dbReference type="Pfam" id="PF00226">
    <property type="entry name" value="DnaJ"/>
    <property type="match status" value="1"/>
</dbReference>
<feature type="domain" description="J" evidence="2">
    <location>
        <begin position="7"/>
        <end position="75"/>
    </location>
</feature>
<dbReference type="EMBL" id="JAWDJX010000055">
    <property type="protein sequence ID" value="KAK3047872.1"/>
    <property type="molecule type" value="Genomic_DNA"/>
</dbReference>
<feature type="compositionally biased region" description="Basic and acidic residues" evidence="1">
    <location>
        <begin position="420"/>
        <end position="435"/>
    </location>
</feature>
<feature type="compositionally biased region" description="Basic and acidic residues" evidence="1">
    <location>
        <begin position="148"/>
        <end position="203"/>
    </location>
</feature>
<dbReference type="GO" id="GO:0005737">
    <property type="term" value="C:cytoplasm"/>
    <property type="evidence" value="ECO:0007669"/>
    <property type="project" value="TreeGrafter"/>
</dbReference>
<evidence type="ECO:0000259" key="2">
    <source>
        <dbReference type="PROSITE" id="PS50076"/>
    </source>
</evidence>
<feature type="compositionally biased region" description="Basic and acidic residues" evidence="1">
    <location>
        <begin position="584"/>
        <end position="616"/>
    </location>
</feature>
<feature type="compositionally biased region" description="Polar residues" evidence="1">
    <location>
        <begin position="617"/>
        <end position="628"/>
    </location>
</feature>
<feature type="region of interest" description="Disordered" evidence="1">
    <location>
        <begin position="269"/>
        <end position="628"/>
    </location>
</feature>
<dbReference type="PANTHER" id="PTHR44144">
    <property type="entry name" value="DNAJ HOMOLOG SUBFAMILY C MEMBER 9"/>
    <property type="match status" value="1"/>
</dbReference>
<feature type="compositionally biased region" description="Basic and acidic residues" evidence="1">
    <location>
        <begin position="218"/>
        <end position="253"/>
    </location>
</feature>
<dbReference type="AlphaFoldDB" id="A0AAJ0DDM7"/>
<dbReference type="CDD" id="cd06257">
    <property type="entry name" value="DnaJ"/>
    <property type="match status" value="1"/>
</dbReference>
<feature type="region of interest" description="Disordered" evidence="1">
    <location>
        <begin position="103"/>
        <end position="253"/>
    </location>
</feature>
<dbReference type="InterPro" id="IPR052594">
    <property type="entry name" value="J_domain-containing_protein"/>
</dbReference>
<gene>
    <name evidence="3" type="ORF">LTR09_010697</name>
</gene>
<name>A0AAJ0DDM7_9PEZI</name>
<feature type="compositionally biased region" description="Basic and acidic residues" evidence="1">
    <location>
        <begin position="493"/>
        <end position="502"/>
    </location>
</feature>
<accession>A0AAJ0DDM7</accession>
<dbReference type="InterPro" id="IPR001623">
    <property type="entry name" value="DnaJ_domain"/>
</dbReference>
<evidence type="ECO:0000313" key="3">
    <source>
        <dbReference type="EMBL" id="KAK3047872.1"/>
    </source>
</evidence>
<dbReference type="GO" id="GO:0031072">
    <property type="term" value="F:heat shock protein binding"/>
    <property type="evidence" value="ECO:0007669"/>
    <property type="project" value="TreeGrafter"/>
</dbReference>
<dbReference type="GO" id="GO:0005634">
    <property type="term" value="C:nucleus"/>
    <property type="evidence" value="ECO:0007669"/>
    <property type="project" value="TreeGrafter"/>
</dbReference>
<dbReference type="SMART" id="SM00271">
    <property type="entry name" value="DnaJ"/>
    <property type="match status" value="1"/>
</dbReference>
<feature type="compositionally biased region" description="Basic and acidic residues" evidence="1">
    <location>
        <begin position="303"/>
        <end position="366"/>
    </location>
</feature>
<dbReference type="PRINTS" id="PR00625">
    <property type="entry name" value="JDOMAIN"/>
</dbReference>
<evidence type="ECO:0000256" key="1">
    <source>
        <dbReference type="SAM" id="MobiDB-lite"/>
    </source>
</evidence>
<dbReference type="Gene3D" id="1.10.287.110">
    <property type="entry name" value="DnaJ domain"/>
    <property type="match status" value="1"/>
</dbReference>
<evidence type="ECO:0000313" key="4">
    <source>
        <dbReference type="Proteomes" id="UP001271007"/>
    </source>
</evidence>
<feature type="compositionally biased region" description="Basic and acidic residues" evidence="1">
    <location>
        <begin position="116"/>
        <end position="132"/>
    </location>
</feature>
<sequence>MDALPPDPYHALGLAKDATSGAIKSTYRKLVLKCHPDKVQDESLKPEASDRFHKIQAAYEIIGDEDRRARYDAQCKLAELRKDVFGGGSRGWVEVRTANYKMPTDSARGGDFYARGPERYTRVSPQYEERRPGYVPEDYFDVPKATSRKHDEYDRSTKRSSPRDDRPKAKVSTRDAKEAERSSRKEKSRRTDKDVRKDRERKTSYAAPDVVDDSDYDSAERKARRARDDEDYRREREAKDSYFDLSSRQREEAEIGVYADTRAQDLFRKMDSQMGSVNAYLGRDTERRSSPPERRPSPVRFSSSRDKLGTIRRGEGRPPLVSRRESGRPKTTGRDAGKSSREKERDPEYVEEVREPKRSETRDAKRPPPLTSAKSAPENIRPSFERQRSQSVQVDHTEQPIPQVKRSETMPTSQGPTVSREPRSRREGSKLRPEEAYATPELTPDPEVRSSKHRYGQHAYADDVEIPTVDGYQTEVRQPSSSRRYVTRSPSPMKERERERPRAASSKHATTPQPPPLPRTTSTTYAVNGTESYVRPTLSRGASERPYLYGEVPPNPRGSPYIEVPPNPRGSPKPKTYSYNPDPETVRYRPSPKPEDYKMADRMSAGRDRKAEKSSYSRESSGRQAIWT</sequence>
<dbReference type="Proteomes" id="UP001271007">
    <property type="component" value="Unassembled WGS sequence"/>
</dbReference>
<feature type="compositionally biased region" description="Pro residues" evidence="1">
    <location>
        <begin position="553"/>
        <end position="571"/>
    </location>
</feature>
<feature type="compositionally biased region" description="Polar residues" evidence="1">
    <location>
        <begin position="475"/>
        <end position="484"/>
    </location>
</feature>
<proteinExistence type="predicted"/>
<comment type="caution">
    <text evidence="3">The sequence shown here is derived from an EMBL/GenBank/DDBJ whole genome shotgun (WGS) entry which is preliminary data.</text>
</comment>
<dbReference type="PROSITE" id="PS50076">
    <property type="entry name" value="DNAJ_2"/>
    <property type="match status" value="1"/>
</dbReference>
<dbReference type="PANTHER" id="PTHR44144:SF1">
    <property type="entry name" value="DNAJ HOMOLOG SUBFAMILY C MEMBER 9"/>
    <property type="match status" value="1"/>
</dbReference>
<feature type="compositionally biased region" description="Basic and acidic residues" evidence="1">
    <location>
        <begin position="283"/>
        <end position="296"/>
    </location>
</feature>
<dbReference type="SUPFAM" id="SSF46565">
    <property type="entry name" value="Chaperone J-domain"/>
    <property type="match status" value="1"/>
</dbReference>
<protein>
    <recommendedName>
        <fullName evidence="2">J domain-containing protein</fullName>
    </recommendedName>
</protein>